<accession>A0AAV5T2V1</accession>
<comment type="caution">
    <text evidence="1">The sequence shown here is derived from an EMBL/GenBank/DDBJ whole genome shotgun (WGS) entry which is preliminary data.</text>
</comment>
<evidence type="ECO:0000313" key="2">
    <source>
        <dbReference type="Proteomes" id="UP001432027"/>
    </source>
</evidence>
<sequence length="131" mass="15117">VIRCTFFSEWPLDDDLTALQQKSKKRKKKGLYSSSLKKDVFIQGELKVPAVKRWTLISSKNIRSNLKMVKLTASEGKLKFIGVASEGTHILETDKYVLREDQDGLFYLHVREETGFSRFLLSSFLNEQDDL</sequence>
<dbReference type="AlphaFoldDB" id="A0AAV5T2V1"/>
<reference evidence="1" key="1">
    <citation type="submission" date="2023-10" db="EMBL/GenBank/DDBJ databases">
        <title>Genome assembly of Pristionchus species.</title>
        <authorList>
            <person name="Yoshida K."/>
            <person name="Sommer R.J."/>
        </authorList>
    </citation>
    <scope>NUCLEOTIDE SEQUENCE</scope>
    <source>
        <strain evidence="1">RS0144</strain>
    </source>
</reference>
<keyword evidence="2" id="KW-1185">Reference proteome</keyword>
<feature type="non-terminal residue" evidence="1">
    <location>
        <position position="131"/>
    </location>
</feature>
<dbReference type="Proteomes" id="UP001432027">
    <property type="component" value="Unassembled WGS sequence"/>
</dbReference>
<organism evidence="1 2">
    <name type="scientific">Pristionchus entomophagus</name>
    <dbReference type="NCBI Taxonomy" id="358040"/>
    <lineage>
        <taxon>Eukaryota</taxon>
        <taxon>Metazoa</taxon>
        <taxon>Ecdysozoa</taxon>
        <taxon>Nematoda</taxon>
        <taxon>Chromadorea</taxon>
        <taxon>Rhabditida</taxon>
        <taxon>Rhabditina</taxon>
        <taxon>Diplogasteromorpha</taxon>
        <taxon>Diplogasteroidea</taxon>
        <taxon>Neodiplogasteridae</taxon>
        <taxon>Pristionchus</taxon>
    </lineage>
</organism>
<proteinExistence type="predicted"/>
<evidence type="ECO:0000313" key="1">
    <source>
        <dbReference type="EMBL" id="GMS89821.1"/>
    </source>
</evidence>
<name>A0AAV5T2V1_9BILA</name>
<dbReference type="EMBL" id="BTSX01000003">
    <property type="protein sequence ID" value="GMS89821.1"/>
    <property type="molecule type" value="Genomic_DNA"/>
</dbReference>
<feature type="non-terminal residue" evidence="1">
    <location>
        <position position="1"/>
    </location>
</feature>
<gene>
    <name evidence="1" type="ORF">PENTCL1PPCAC_11996</name>
</gene>
<protein>
    <submittedName>
        <fullName evidence="1">Uncharacterized protein</fullName>
    </submittedName>
</protein>